<sequence length="403" mass="45855">MQSQKASSEAFRADGFARQTHTEQVNLGQQYAQCATEQACADFVKSNATWWCELARLPYFDLCTMIVIDPMHNLLLGLVKHHFYQIWIQGKVLRKMKELRRLHVVLHDIPQIRDEYLDDDPEVIHNLRHGNLKAAMEWRKAAQQAARKKREEQLAAARPSCRDNKEDKDGDLRRGPRLHPNDPKNFLRLTSALNILLSQTIDDASIDAAGGIESQLSLQSVNEAMPTELYHIVLQYFSERNTGPVPVIPHTSIRDSGIPLLPKVTFYSYAVLSQRRYWATSHTNNRANSMVLVSLGDNRIGVGELLRIFHIWQPPLTPDTGYALRWMRWLIPAQVQVDAGSAWNAVYNSDSRIRIWEYDQANSETDALIPIGSIQSHVILTTAVISGSLKWLTIPVNKNVRGH</sequence>
<keyword evidence="2" id="KW-1185">Reference proteome</keyword>
<proteinExistence type="predicted"/>
<protein>
    <submittedName>
        <fullName evidence="1">Uncharacterized protein</fullName>
    </submittedName>
</protein>
<gene>
    <name evidence="1" type="ORF">K488DRAFT_90202</name>
</gene>
<reference evidence="1" key="2">
    <citation type="journal article" date="2022" name="New Phytol.">
        <title>Evolutionary transition to the ectomycorrhizal habit in the genomes of a hyperdiverse lineage of mushroom-forming fungi.</title>
        <authorList>
            <person name="Looney B."/>
            <person name="Miyauchi S."/>
            <person name="Morin E."/>
            <person name="Drula E."/>
            <person name="Courty P.E."/>
            <person name="Kohler A."/>
            <person name="Kuo A."/>
            <person name="LaButti K."/>
            <person name="Pangilinan J."/>
            <person name="Lipzen A."/>
            <person name="Riley R."/>
            <person name="Andreopoulos W."/>
            <person name="He G."/>
            <person name="Johnson J."/>
            <person name="Nolan M."/>
            <person name="Tritt A."/>
            <person name="Barry K.W."/>
            <person name="Grigoriev I.V."/>
            <person name="Nagy L.G."/>
            <person name="Hibbett D."/>
            <person name="Henrissat B."/>
            <person name="Matheny P.B."/>
            <person name="Labbe J."/>
            <person name="Martin F.M."/>
        </authorList>
    </citation>
    <scope>NUCLEOTIDE SEQUENCE</scope>
    <source>
        <strain evidence="1">EC-137</strain>
    </source>
</reference>
<dbReference type="Proteomes" id="UP000814128">
    <property type="component" value="Unassembled WGS sequence"/>
</dbReference>
<evidence type="ECO:0000313" key="1">
    <source>
        <dbReference type="EMBL" id="KAI0027999.1"/>
    </source>
</evidence>
<name>A0ACB8Q863_9AGAM</name>
<comment type="caution">
    <text evidence="1">The sequence shown here is derived from an EMBL/GenBank/DDBJ whole genome shotgun (WGS) entry which is preliminary data.</text>
</comment>
<dbReference type="EMBL" id="MU273806">
    <property type="protein sequence ID" value="KAI0027999.1"/>
    <property type="molecule type" value="Genomic_DNA"/>
</dbReference>
<accession>A0ACB8Q863</accession>
<evidence type="ECO:0000313" key="2">
    <source>
        <dbReference type="Proteomes" id="UP000814128"/>
    </source>
</evidence>
<reference evidence="1" key="1">
    <citation type="submission" date="2021-02" db="EMBL/GenBank/DDBJ databases">
        <authorList>
            <consortium name="DOE Joint Genome Institute"/>
            <person name="Ahrendt S."/>
            <person name="Looney B.P."/>
            <person name="Miyauchi S."/>
            <person name="Morin E."/>
            <person name="Drula E."/>
            <person name="Courty P.E."/>
            <person name="Chicoki N."/>
            <person name="Fauchery L."/>
            <person name="Kohler A."/>
            <person name="Kuo A."/>
            <person name="Labutti K."/>
            <person name="Pangilinan J."/>
            <person name="Lipzen A."/>
            <person name="Riley R."/>
            <person name="Andreopoulos W."/>
            <person name="He G."/>
            <person name="Johnson J."/>
            <person name="Barry K.W."/>
            <person name="Grigoriev I.V."/>
            <person name="Nagy L."/>
            <person name="Hibbett D."/>
            <person name="Henrissat B."/>
            <person name="Matheny P.B."/>
            <person name="Labbe J."/>
            <person name="Martin F."/>
        </authorList>
    </citation>
    <scope>NUCLEOTIDE SEQUENCE</scope>
    <source>
        <strain evidence="1">EC-137</strain>
    </source>
</reference>
<organism evidence="1 2">
    <name type="scientific">Vararia minispora EC-137</name>
    <dbReference type="NCBI Taxonomy" id="1314806"/>
    <lineage>
        <taxon>Eukaryota</taxon>
        <taxon>Fungi</taxon>
        <taxon>Dikarya</taxon>
        <taxon>Basidiomycota</taxon>
        <taxon>Agaricomycotina</taxon>
        <taxon>Agaricomycetes</taxon>
        <taxon>Russulales</taxon>
        <taxon>Lachnocladiaceae</taxon>
        <taxon>Vararia</taxon>
    </lineage>
</organism>